<feature type="region of interest" description="Disordered" evidence="1">
    <location>
        <begin position="302"/>
        <end position="388"/>
    </location>
</feature>
<dbReference type="EMBL" id="JAWWNJ010000047">
    <property type="protein sequence ID" value="KAK7017615.1"/>
    <property type="molecule type" value="Genomic_DNA"/>
</dbReference>
<feature type="region of interest" description="Disordered" evidence="1">
    <location>
        <begin position="226"/>
        <end position="269"/>
    </location>
</feature>
<sequence length="438" mass="45248">MTDKKAMSRALGAAFLNHQVEQLEKSAASGNWRSRGPPASPQSSPKRQPYSNNKSSLRGKKNGGGNTSTSTFVISTKDSAQRRSVEEPNAEKDADVVIVDASVLVHALHQVKRWCRDGREEVVIVPLEALNTLDLLKKGTSPLAQRARAASRILEAQVGTNLRIRVQRDDAFVPWDAIAFASPTQSTAGNSSPTSAVSPATDLPADDPEWVRRTVCCARWELNSTLASSSPSNSKFNGNDTPPPPRTVCIAVLASTPPPPPADSADVPNKHEVRASGTLVAHWAARAGLTVLPVAPSVHVNGNPGGAQSNTASATAFTQGGTGTTGEGTRRPGTTGEGTRRPGTSEGARRPRANTNPQQGQGKRGAGAGGYGGANSSSNNNGNNNGMYKLSGGGGSGGGGSLVERPAAALAMESSGAGPQRVIRVLARGERLDAAAGV</sequence>
<comment type="caution">
    <text evidence="3">The sequence shown here is derived from an EMBL/GenBank/DDBJ whole genome shotgun (WGS) entry which is preliminary data.</text>
</comment>
<feature type="compositionally biased region" description="Polar residues" evidence="1">
    <location>
        <begin position="306"/>
        <end position="319"/>
    </location>
</feature>
<reference evidence="3 4" key="1">
    <citation type="journal article" date="2024" name="J Genomics">
        <title>Draft genome sequencing and assembly of Favolaschia claudopus CIRM-BRFM 2984 isolated from oak limbs.</title>
        <authorList>
            <person name="Navarro D."/>
            <person name="Drula E."/>
            <person name="Chaduli D."/>
            <person name="Cazenave R."/>
            <person name="Ahrendt S."/>
            <person name="Wang J."/>
            <person name="Lipzen A."/>
            <person name="Daum C."/>
            <person name="Barry K."/>
            <person name="Grigoriev I.V."/>
            <person name="Favel A."/>
            <person name="Rosso M.N."/>
            <person name="Martin F."/>
        </authorList>
    </citation>
    <scope>NUCLEOTIDE SEQUENCE [LARGE SCALE GENOMIC DNA]</scope>
    <source>
        <strain evidence="3 4">CIRM-BRFM 2984</strain>
    </source>
</reference>
<keyword evidence="4" id="KW-1185">Reference proteome</keyword>
<feature type="compositionally biased region" description="Polar residues" evidence="1">
    <location>
        <begin position="41"/>
        <end position="56"/>
    </location>
</feature>
<dbReference type="AlphaFoldDB" id="A0AAW0AZB0"/>
<feature type="region of interest" description="Disordered" evidence="1">
    <location>
        <begin position="22"/>
        <end position="90"/>
    </location>
</feature>
<proteinExistence type="predicted"/>
<evidence type="ECO:0000313" key="4">
    <source>
        <dbReference type="Proteomes" id="UP001362999"/>
    </source>
</evidence>
<feature type="compositionally biased region" description="Polar residues" evidence="1">
    <location>
        <begin position="183"/>
        <end position="198"/>
    </location>
</feature>
<organism evidence="3 4">
    <name type="scientific">Favolaschia claudopus</name>
    <dbReference type="NCBI Taxonomy" id="2862362"/>
    <lineage>
        <taxon>Eukaryota</taxon>
        <taxon>Fungi</taxon>
        <taxon>Dikarya</taxon>
        <taxon>Basidiomycota</taxon>
        <taxon>Agaricomycotina</taxon>
        <taxon>Agaricomycetes</taxon>
        <taxon>Agaricomycetidae</taxon>
        <taxon>Agaricales</taxon>
        <taxon>Marasmiineae</taxon>
        <taxon>Mycenaceae</taxon>
        <taxon>Favolaschia</taxon>
    </lineage>
</organism>
<evidence type="ECO:0000259" key="2">
    <source>
        <dbReference type="Pfam" id="PF13638"/>
    </source>
</evidence>
<feature type="region of interest" description="Disordered" evidence="1">
    <location>
        <begin position="183"/>
        <end position="205"/>
    </location>
</feature>
<evidence type="ECO:0000256" key="1">
    <source>
        <dbReference type="SAM" id="MobiDB-lite"/>
    </source>
</evidence>
<dbReference type="Gene3D" id="3.40.50.1010">
    <property type="entry name" value="5'-nuclease"/>
    <property type="match status" value="1"/>
</dbReference>
<feature type="compositionally biased region" description="Basic and acidic residues" evidence="1">
    <location>
        <begin position="79"/>
        <end position="90"/>
    </location>
</feature>
<accession>A0AAW0AZB0</accession>
<feature type="domain" description="PIN" evidence="2">
    <location>
        <begin position="98"/>
        <end position="175"/>
    </location>
</feature>
<feature type="compositionally biased region" description="Gly residues" evidence="1">
    <location>
        <begin position="362"/>
        <end position="373"/>
    </location>
</feature>
<feature type="compositionally biased region" description="Polar residues" evidence="1">
    <location>
        <begin position="67"/>
        <end position="78"/>
    </location>
</feature>
<dbReference type="InterPro" id="IPR002716">
    <property type="entry name" value="PIN_dom"/>
</dbReference>
<protein>
    <submittedName>
        <fullName evidence="3">PINc domain-containing protein</fullName>
    </submittedName>
</protein>
<dbReference type="Proteomes" id="UP001362999">
    <property type="component" value="Unassembled WGS sequence"/>
</dbReference>
<name>A0AAW0AZB0_9AGAR</name>
<dbReference type="Pfam" id="PF13638">
    <property type="entry name" value="PIN_4"/>
    <property type="match status" value="1"/>
</dbReference>
<evidence type="ECO:0000313" key="3">
    <source>
        <dbReference type="EMBL" id="KAK7017615.1"/>
    </source>
</evidence>
<gene>
    <name evidence="3" type="ORF">R3P38DRAFT_2984260</name>
</gene>
<feature type="compositionally biased region" description="Low complexity" evidence="1">
    <location>
        <begin position="374"/>
        <end position="386"/>
    </location>
</feature>